<sequence length="367" mass="43022">MAWQPALVKVYFWYSLAIGVTANRLVNRRFFTSKLTRTYVLVYNVITLVGFPIVLWASEGKFQVKMNYPVLILVTYRVRFIVAYIIVAYTILSRGFRDLAFLEMDPLLTKLYKEETRRGLSQISGSLRLLFYLKFTTIIWRCCTDSVFLFYAADGYSLANIVRFLFLSNCYNMLNVVSMSYFLSMWHVASGYECVNERLEKLSKSRPSRRGLKELHHLWSLHTDLTQTALRINRIYSPQMLASRVDCFVFGVVQGYWGVFFTFDLDTPKFCLVYGTMSYLMSSLDYYLIDHLCDLVGKYQNARRDAWSESRWTKESSAFVTYANSSKLELWTCGLYQVNRSLWFDMISGVLYYFVMLLQFHLALQKA</sequence>
<evidence type="ECO:0000256" key="1">
    <source>
        <dbReference type="ARBA" id="ARBA00004651"/>
    </source>
</evidence>
<organism evidence="9 10">
    <name type="scientific">Drosophila ananassae</name>
    <name type="common">Fruit fly</name>
    <dbReference type="NCBI Taxonomy" id="7217"/>
    <lineage>
        <taxon>Eukaryota</taxon>
        <taxon>Metazoa</taxon>
        <taxon>Ecdysozoa</taxon>
        <taxon>Arthropoda</taxon>
        <taxon>Hexapoda</taxon>
        <taxon>Insecta</taxon>
        <taxon>Pterygota</taxon>
        <taxon>Neoptera</taxon>
        <taxon>Endopterygota</taxon>
        <taxon>Diptera</taxon>
        <taxon>Brachycera</taxon>
        <taxon>Muscomorpha</taxon>
        <taxon>Ephydroidea</taxon>
        <taxon>Drosophilidae</taxon>
        <taxon>Drosophila</taxon>
        <taxon>Sophophora</taxon>
    </lineage>
</organism>
<dbReference type="HOGENOM" id="CLU_043996_0_0_1"/>
<dbReference type="PANTHER" id="PTHR21143:SF131">
    <property type="entry name" value="GUSTATORY AND ODORANT RECEPTOR 63A-RELATED"/>
    <property type="match status" value="1"/>
</dbReference>
<evidence type="ECO:0000256" key="3">
    <source>
        <dbReference type="ARBA" id="ARBA00022692"/>
    </source>
</evidence>
<dbReference type="eggNOG" id="ENOG502TBUU">
    <property type="taxonomic scope" value="Eukaryota"/>
</dbReference>
<keyword evidence="5 8" id="KW-0472">Membrane</keyword>
<comment type="similarity">
    <text evidence="8">Belongs to the insect chemoreceptor superfamily. Gustatory receptor (GR) family.</text>
</comment>
<feature type="transmembrane region" description="Helical" evidence="8">
    <location>
        <begin position="70"/>
        <end position="92"/>
    </location>
</feature>
<comment type="function">
    <text evidence="8">Gustatory receptor which mediates acceptance or avoidance behavior, depending on its substrates.</text>
</comment>
<dbReference type="PhylomeDB" id="B3MBZ5"/>
<evidence type="ECO:0000256" key="6">
    <source>
        <dbReference type="ARBA" id="ARBA00023170"/>
    </source>
</evidence>
<name>B3MBZ5_DROAN</name>
<dbReference type="EMBL" id="CH902619">
    <property type="protein sequence ID" value="EDV37182.1"/>
    <property type="molecule type" value="Genomic_DNA"/>
</dbReference>
<evidence type="ECO:0000313" key="10">
    <source>
        <dbReference type="Proteomes" id="UP000007801"/>
    </source>
</evidence>
<feature type="transmembrane region" description="Helical" evidence="8">
    <location>
        <begin position="342"/>
        <end position="364"/>
    </location>
</feature>
<keyword evidence="10" id="KW-1185">Reference proteome</keyword>
<dbReference type="AlphaFoldDB" id="B3MBZ5"/>
<dbReference type="InParanoid" id="B3MBZ5"/>
<dbReference type="GO" id="GO:0030424">
    <property type="term" value="C:axon"/>
    <property type="evidence" value="ECO:0007669"/>
    <property type="project" value="TreeGrafter"/>
</dbReference>
<evidence type="ECO:0000256" key="7">
    <source>
        <dbReference type="ARBA" id="ARBA00023224"/>
    </source>
</evidence>
<evidence type="ECO:0000256" key="8">
    <source>
        <dbReference type="RuleBase" id="RU363108"/>
    </source>
</evidence>
<comment type="caution">
    <text evidence="8">Lacks conserved residue(s) required for the propagation of feature annotation.</text>
</comment>
<dbReference type="Pfam" id="PF08395">
    <property type="entry name" value="7tm_7"/>
    <property type="match status" value="1"/>
</dbReference>
<dbReference type="PANTHER" id="PTHR21143">
    <property type="entry name" value="INVERTEBRATE GUSTATORY RECEPTOR"/>
    <property type="match status" value="1"/>
</dbReference>
<evidence type="ECO:0000256" key="5">
    <source>
        <dbReference type="ARBA" id="ARBA00023136"/>
    </source>
</evidence>
<keyword evidence="3 8" id="KW-0812">Transmembrane</keyword>
<feature type="transmembrane region" description="Helical" evidence="8">
    <location>
        <begin position="6"/>
        <end position="26"/>
    </location>
</feature>
<keyword evidence="4 8" id="KW-1133">Transmembrane helix</keyword>
<dbReference type="GO" id="GO:0033041">
    <property type="term" value="F:sweet taste receptor activity"/>
    <property type="evidence" value="ECO:0007669"/>
    <property type="project" value="TreeGrafter"/>
</dbReference>
<dbReference type="InterPro" id="IPR013604">
    <property type="entry name" value="7TM_chemorcpt"/>
</dbReference>
<accession>B3MBZ5</accession>
<dbReference type="GO" id="GO:0007165">
    <property type="term" value="P:signal transduction"/>
    <property type="evidence" value="ECO:0007669"/>
    <property type="project" value="UniProtKB-KW"/>
</dbReference>
<protein>
    <recommendedName>
        <fullName evidence="8">Gustatory receptor</fullName>
    </recommendedName>
</protein>
<dbReference type="Proteomes" id="UP000007801">
    <property type="component" value="Unassembled WGS sequence"/>
</dbReference>
<keyword evidence="2 8" id="KW-1003">Cell membrane</keyword>
<dbReference type="KEGG" id="dan:6494421"/>
<dbReference type="OMA" id="RETWLTR"/>
<dbReference type="GO" id="GO:0005886">
    <property type="term" value="C:plasma membrane"/>
    <property type="evidence" value="ECO:0007669"/>
    <property type="project" value="UniProtKB-SubCell"/>
</dbReference>
<keyword evidence="7 8" id="KW-0807">Transducer</keyword>
<proteinExistence type="inferred from homology"/>
<dbReference type="GeneID" id="6494421"/>
<evidence type="ECO:0000256" key="4">
    <source>
        <dbReference type="ARBA" id="ARBA00022989"/>
    </source>
</evidence>
<dbReference type="OrthoDB" id="8043605at2759"/>
<keyword evidence="6 8" id="KW-0675">Receptor</keyword>
<evidence type="ECO:0000313" key="9">
    <source>
        <dbReference type="EMBL" id="EDV37182.1"/>
    </source>
</evidence>
<gene>
    <name evidence="9" type="primary">Dana\GF11557</name>
    <name evidence="9" type="synonym">dana_GLEANR_11605</name>
    <name evidence="9" type="ORF">GF11557</name>
</gene>
<dbReference type="FunCoup" id="B3MBZ5">
    <property type="interactions" value="17"/>
</dbReference>
<dbReference type="GO" id="GO:0043025">
    <property type="term" value="C:neuronal cell body"/>
    <property type="evidence" value="ECO:0007669"/>
    <property type="project" value="TreeGrafter"/>
</dbReference>
<dbReference type="GO" id="GO:0030425">
    <property type="term" value="C:dendrite"/>
    <property type="evidence" value="ECO:0007669"/>
    <property type="project" value="TreeGrafter"/>
</dbReference>
<feature type="transmembrane region" description="Helical" evidence="8">
    <location>
        <begin position="38"/>
        <end position="58"/>
    </location>
</feature>
<dbReference type="STRING" id="7217.B3MBZ5"/>
<evidence type="ECO:0000256" key="2">
    <source>
        <dbReference type="ARBA" id="ARBA00022475"/>
    </source>
</evidence>
<reference evidence="9 10" key="1">
    <citation type="journal article" date="2007" name="Nature">
        <title>Evolution of genes and genomes on the Drosophila phylogeny.</title>
        <authorList>
            <consortium name="Drosophila 12 Genomes Consortium"/>
            <person name="Clark A.G."/>
            <person name="Eisen M.B."/>
            <person name="Smith D.R."/>
            <person name="Bergman C.M."/>
            <person name="Oliver B."/>
            <person name="Markow T.A."/>
            <person name="Kaufman T.C."/>
            <person name="Kellis M."/>
            <person name="Gelbart W."/>
            <person name="Iyer V.N."/>
            <person name="Pollard D.A."/>
            <person name="Sackton T.B."/>
            <person name="Larracuente A.M."/>
            <person name="Singh N.D."/>
            <person name="Abad J.P."/>
            <person name="Abt D.N."/>
            <person name="Adryan B."/>
            <person name="Aguade M."/>
            <person name="Akashi H."/>
            <person name="Anderson W.W."/>
            <person name="Aquadro C.F."/>
            <person name="Ardell D.H."/>
            <person name="Arguello R."/>
            <person name="Artieri C.G."/>
            <person name="Barbash D.A."/>
            <person name="Barker D."/>
            <person name="Barsanti P."/>
            <person name="Batterham P."/>
            <person name="Batzoglou S."/>
            <person name="Begun D."/>
            <person name="Bhutkar A."/>
            <person name="Blanco E."/>
            <person name="Bosak S.A."/>
            <person name="Bradley R.K."/>
            <person name="Brand A.D."/>
            <person name="Brent M.R."/>
            <person name="Brooks A.N."/>
            <person name="Brown R.H."/>
            <person name="Butlin R.K."/>
            <person name="Caggese C."/>
            <person name="Calvi B.R."/>
            <person name="Bernardo de Carvalho A."/>
            <person name="Caspi A."/>
            <person name="Castrezana S."/>
            <person name="Celniker S.E."/>
            <person name="Chang J.L."/>
            <person name="Chapple C."/>
            <person name="Chatterji S."/>
            <person name="Chinwalla A."/>
            <person name="Civetta A."/>
            <person name="Clifton S.W."/>
            <person name="Comeron J.M."/>
            <person name="Costello J.C."/>
            <person name="Coyne J.A."/>
            <person name="Daub J."/>
            <person name="David R.G."/>
            <person name="Delcher A.L."/>
            <person name="Delehaunty K."/>
            <person name="Do C.B."/>
            <person name="Ebling H."/>
            <person name="Edwards K."/>
            <person name="Eickbush T."/>
            <person name="Evans J.D."/>
            <person name="Filipski A."/>
            <person name="Findeiss S."/>
            <person name="Freyhult E."/>
            <person name="Fulton L."/>
            <person name="Fulton R."/>
            <person name="Garcia A.C."/>
            <person name="Gardiner A."/>
            <person name="Garfield D.A."/>
            <person name="Garvin B.E."/>
            <person name="Gibson G."/>
            <person name="Gilbert D."/>
            <person name="Gnerre S."/>
            <person name="Godfrey J."/>
            <person name="Good R."/>
            <person name="Gotea V."/>
            <person name="Gravely B."/>
            <person name="Greenberg A.J."/>
            <person name="Griffiths-Jones S."/>
            <person name="Gross S."/>
            <person name="Guigo R."/>
            <person name="Gustafson E.A."/>
            <person name="Haerty W."/>
            <person name="Hahn M.W."/>
            <person name="Halligan D.L."/>
            <person name="Halpern A.L."/>
            <person name="Halter G.M."/>
            <person name="Han M.V."/>
            <person name="Heger A."/>
            <person name="Hillier L."/>
            <person name="Hinrichs A.S."/>
            <person name="Holmes I."/>
            <person name="Hoskins R.A."/>
            <person name="Hubisz M.J."/>
            <person name="Hultmark D."/>
            <person name="Huntley M.A."/>
            <person name="Jaffe D.B."/>
            <person name="Jagadeeshan S."/>
            <person name="Jeck W.R."/>
            <person name="Johnson J."/>
            <person name="Jones C.D."/>
            <person name="Jordan W.C."/>
            <person name="Karpen G.H."/>
            <person name="Kataoka E."/>
            <person name="Keightley P.D."/>
            <person name="Kheradpour P."/>
            <person name="Kirkness E.F."/>
            <person name="Koerich L.B."/>
            <person name="Kristiansen K."/>
            <person name="Kudrna D."/>
            <person name="Kulathinal R.J."/>
            <person name="Kumar S."/>
            <person name="Kwok R."/>
            <person name="Lander E."/>
            <person name="Langley C.H."/>
            <person name="Lapoint R."/>
            <person name="Lazzaro B.P."/>
            <person name="Lee S.J."/>
            <person name="Levesque L."/>
            <person name="Li R."/>
            <person name="Lin C.F."/>
            <person name="Lin M.F."/>
            <person name="Lindblad-Toh K."/>
            <person name="Llopart A."/>
            <person name="Long M."/>
            <person name="Low L."/>
            <person name="Lozovsky E."/>
            <person name="Lu J."/>
            <person name="Luo M."/>
            <person name="Machado C.A."/>
            <person name="Makalowski W."/>
            <person name="Marzo M."/>
            <person name="Matsuda M."/>
            <person name="Matzkin L."/>
            <person name="McAllister B."/>
            <person name="McBride C.S."/>
            <person name="McKernan B."/>
            <person name="McKernan K."/>
            <person name="Mendez-Lago M."/>
            <person name="Minx P."/>
            <person name="Mollenhauer M.U."/>
            <person name="Montooth K."/>
            <person name="Mount S.M."/>
            <person name="Mu X."/>
            <person name="Myers E."/>
            <person name="Negre B."/>
            <person name="Newfeld S."/>
            <person name="Nielsen R."/>
            <person name="Noor M.A."/>
            <person name="O'Grady P."/>
            <person name="Pachter L."/>
            <person name="Papaceit M."/>
            <person name="Parisi M.J."/>
            <person name="Parisi M."/>
            <person name="Parts L."/>
            <person name="Pedersen J.S."/>
            <person name="Pesole G."/>
            <person name="Phillippy A.M."/>
            <person name="Ponting C.P."/>
            <person name="Pop M."/>
            <person name="Porcelli D."/>
            <person name="Powell J.R."/>
            <person name="Prohaska S."/>
            <person name="Pruitt K."/>
            <person name="Puig M."/>
            <person name="Quesneville H."/>
            <person name="Ram K.R."/>
            <person name="Rand D."/>
            <person name="Rasmussen M.D."/>
            <person name="Reed L.K."/>
            <person name="Reenan R."/>
            <person name="Reily A."/>
            <person name="Remington K.A."/>
            <person name="Rieger T.T."/>
            <person name="Ritchie M.G."/>
            <person name="Robin C."/>
            <person name="Rogers Y.H."/>
            <person name="Rohde C."/>
            <person name="Rozas J."/>
            <person name="Rubenfield M.J."/>
            <person name="Ruiz A."/>
            <person name="Russo S."/>
            <person name="Salzberg S.L."/>
            <person name="Sanchez-Gracia A."/>
            <person name="Saranga D.J."/>
            <person name="Sato H."/>
            <person name="Schaeffer S.W."/>
            <person name="Schatz M.C."/>
            <person name="Schlenke T."/>
            <person name="Schwartz R."/>
            <person name="Segarra C."/>
            <person name="Singh R.S."/>
            <person name="Sirot L."/>
            <person name="Sirota M."/>
            <person name="Sisneros N.B."/>
            <person name="Smith C.D."/>
            <person name="Smith T.F."/>
            <person name="Spieth J."/>
            <person name="Stage D.E."/>
            <person name="Stark A."/>
            <person name="Stephan W."/>
            <person name="Strausberg R.L."/>
            <person name="Strempel S."/>
            <person name="Sturgill D."/>
            <person name="Sutton G."/>
            <person name="Sutton G.G."/>
            <person name="Tao W."/>
            <person name="Teichmann S."/>
            <person name="Tobari Y.N."/>
            <person name="Tomimura Y."/>
            <person name="Tsolas J.M."/>
            <person name="Valente V.L."/>
            <person name="Venter E."/>
            <person name="Venter J.C."/>
            <person name="Vicario S."/>
            <person name="Vieira F.G."/>
            <person name="Vilella A.J."/>
            <person name="Villasante A."/>
            <person name="Walenz B."/>
            <person name="Wang J."/>
            <person name="Wasserman M."/>
            <person name="Watts T."/>
            <person name="Wilson D."/>
            <person name="Wilson R.K."/>
            <person name="Wing R.A."/>
            <person name="Wolfner M.F."/>
            <person name="Wong A."/>
            <person name="Wong G.K."/>
            <person name="Wu C.I."/>
            <person name="Wu G."/>
            <person name="Yamamoto D."/>
            <person name="Yang H.P."/>
            <person name="Yang S.P."/>
            <person name="Yorke J.A."/>
            <person name="Yoshida K."/>
            <person name="Zdobnov E."/>
            <person name="Zhang P."/>
            <person name="Zhang Y."/>
            <person name="Zimin A.V."/>
            <person name="Baldwin J."/>
            <person name="Abdouelleil A."/>
            <person name="Abdulkadir J."/>
            <person name="Abebe A."/>
            <person name="Abera B."/>
            <person name="Abreu J."/>
            <person name="Acer S.C."/>
            <person name="Aftuck L."/>
            <person name="Alexander A."/>
            <person name="An P."/>
            <person name="Anderson E."/>
            <person name="Anderson S."/>
            <person name="Arachi H."/>
            <person name="Azer M."/>
            <person name="Bachantsang P."/>
            <person name="Barry A."/>
            <person name="Bayul T."/>
            <person name="Berlin A."/>
            <person name="Bessette D."/>
            <person name="Bloom T."/>
            <person name="Blye J."/>
            <person name="Boguslavskiy L."/>
            <person name="Bonnet C."/>
            <person name="Boukhgalter B."/>
            <person name="Bourzgui I."/>
            <person name="Brown A."/>
            <person name="Cahill P."/>
            <person name="Channer S."/>
            <person name="Cheshatsang Y."/>
            <person name="Chuda L."/>
            <person name="Citroen M."/>
            <person name="Collymore A."/>
            <person name="Cooke P."/>
            <person name="Costello M."/>
            <person name="D'Aco K."/>
            <person name="Daza R."/>
            <person name="De Haan G."/>
            <person name="DeGray S."/>
            <person name="DeMaso C."/>
            <person name="Dhargay N."/>
            <person name="Dooley K."/>
            <person name="Dooley E."/>
            <person name="Doricent M."/>
            <person name="Dorje P."/>
            <person name="Dorjee K."/>
            <person name="Dupes A."/>
            <person name="Elong R."/>
            <person name="Falk J."/>
            <person name="Farina A."/>
            <person name="Faro S."/>
            <person name="Ferguson D."/>
            <person name="Fisher S."/>
            <person name="Foley C.D."/>
            <person name="Franke A."/>
            <person name="Friedrich D."/>
            <person name="Gadbois L."/>
            <person name="Gearin G."/>
            <person name="Gearin C.R."/>
            <person name="Giannoukos G."/>
            <person name="Goode T."/>
            <person name="Graham J."/>
            <person name="Grandbois E."/>
            <person name="Grewal S."/>
            <person name="Gyaltsen K."/>
            <person name="Hafez N."/>
            <person name="Hagos B."/>
            <person name="Hall J."/>
            <person name="Henson C."/>
            <person name="Hollinger A."/>
            <person name="Honan T."/>
            <person name="Huard M.D."/>
            <person name="Hughes L."/>
            <person name="Hurhula B."/>
            <person name="Husby M.E."/>
            <person name="Kamat A."/>
            <person name="Kanga B."/>
            <person name="Kashin S."/>
            <person name="Khazanovich D."/>
            <person name="Kisner P."/>
            <person name="Lance K."/>
            <person name="Lara M."/>
            <person name="Lee W."/>
            <person name="Lennon N."/>
            <person name="Letendre F."/>
            <person name="LeVine R."/>
            <person name="Lipovsky A."/>
            <person name="Liu X."/>
            <person name="Liu J."/>
            <person name="Liu S."/>
            <person name="Lokyitsang T."/>
            <person name="Lokyitsang Y."/>
            <person name="Lubonja R."/>
            <person name="Lui A."/>
            <person name="MacDonald P."/>
            <person name="Magnisalis V."/>
            <person name="Maru K."/>
            <person name="Matthews C."/>
            <person name="McCusker W."/>
            <person name="McDonough S."/>
            <person name="Mehta T."/>
            <person name="Meldrim J."/>
            <person name="Meneus L."/>
            <person name="Mihai O."/>
            <person name="Mihalev A."/>
            <person name="Mihova T."/>
            <person name="Mittelman R."/>
            <person name="Mlenga V."/>
            <person name="Montmayeur A."/>
            <person name="Mulrain L."/>
            <person name="Navidi A."/>
            <person name="Naylor J."/>
            <person name="Negash T."/>
            <person name="Nguyen T."/>
            <person name="Nguyen N."/>
            <person name="Nicol R."/>
            <person name="Norbu C."/>
            <person name="Norbu N."/>
            <person name="Novod N."/>
            <person name="O'Neill B."/>
            <person name="Osman S."/>
            <person name="Markiewicz E."/>
            <person name="Oyono O.L."/>
            <person name="Patti C."/>
            <person name="Phunkhang P."/>
            <person name="Pierre F."/>
            <person name="Priest M."/>
            <person name="Raghuraman S."/>
            <person name="Rege F."/>
            <person name="Reyes R."/>
            <person name="Rise C."/>
            <person name="Rogov P."/>
            <person name="Ross K."/>
            <person name="Ryan E."/>
            <person name="Settipalli S."/>
            <person name="Shea T."/>
            <person name="Sherpa N."/>
            <person name="Shi L."/>
            <person name="Shih D."/>
            <person name="Sparrow T."/>
            <person name="Spaulding J."/>
            <person name="Stalker J."/>
            <person name="Stange-Thomann N."/>
            <person name="Stavropoulos S."/>
            <person name="Stone C."/>
            <person name="Strader C."/>
            <person name="Tesfaye S."/>
            <person name="Thomson T."/>
            <person name="Thoulutsang Y."/>
            <person name="Thoulutsang D."/>
            <person name="Topham K."/>
            <person name="Topping I."/>
            <person name="Tsamla T."/>
            <person name="Vassiliev H."/>
            <person name="Vo A."/>
            <person name="Wangchuk T."/>
            <person name="Wangdi T."/>
            <person name="Weiand M."/>
            <person name="Wilkinson J."/>
            <person name="Wilson A."/>
            <person name="Yadav S."/>
            <person name="Young G."/>
            <person name="Yu Q."/>
            <person name="Zembek L."/>
            <person name="Zhong D."/>
            <person name="Zimmer A."/>
            <person name="Zwirko Z."/>
            <person name="Jaffe D.B."/>
            <person name="Alvarez P."/>
            <person name="Brockman W."/>
            <person name="Butler J."/>
            <person name="Chin C."/>
            <person name="Gnerre S."/>
            <person name="Grabherr M."/>
            <person name="Kleber M."/>
            <person name="Mauceli E."/>
            <person name="MacCallum I."/>
        </authorList>
    </citation>
    <scope>NUCLEOTIDE SEQUENCE [LARGE SCALE GENOMIC DNA]</scope>
    <source>
        <strain evidence="10">Tucson 14024-0371.13</strain>
    </source>
</reference>
<comment type="subcellular location">
    <subcellularLocation>
        <location evidence="1 8">Cell membrane</location>
        <topology evidence="1 8">Multi-pass membrane protein</topology>
    </subcellularLocation>
</comment>